<dbReference type="InterPro" id="IPR001839">
    <property type="entry name" value="TGF-b_C"/>
</dbReference>
<keyword evidence="11" id="KW-1185">Reference proteome</keyword>
<evidence type="ECO:0000256" key="5">
    <source>
        <dbReference type="ARBA" id="ARBA00023030"/>
    </source>
</evidence>
<keyword evidence="5 7" id="KW-0339">Growth factor</keyword>
<feature type="region of interest" description="Disordered" evidence="8">
    <location>
        <begin position="100"/>
        <end position="131"/>
    </location>
</feature>
<reference evidence="10" key="3">
    <citation type="submission" date="2025-09" db="UniProtKB">
        <authorList>
            <consortium name="Ensembl"/>
        </authorList>
    </citation>
    <scope>IDENTIFICATION</scope>
</reference>
<dbReference type="AlphaFoldDB" id="A0AAR2JSE6"/>
<dbReference type="GO" id="GO:0008083">
    <property type="term" value="F:growth factor activity"/>
    <property type="evidence" value="ECO:0007669"/>
    <property type="project" value="UniProtKB-KW"/>
</dbReference>
<evidence type="ECO:0000256" key="1">
    <source>
        <dbReference type="ARBA" id="ARBA00004613"/>
    </source>
</evidence>
<dbReference type="PANTHER" id="PTHR12173">
    <property type="entry name" value="GDNF SUBFAMILY OF TGF-BETA FAMILY"/>
    <property type="match status" value="1"/>
</dbReference>
<evidence type="ECO:0000256" key="2">
    <source>
        <dbReference type="ARBA" id="ARBA00009832"/>
    </source>
</evidence>
<dbReference type="InterPro" id="IPR043401">
    <property type="entry name" value="GDNF_fam"/>
</dbReference>
<evidence type="ECO:0000313" key="11">
    <source>
        <dbReference type="Proteomes" id="UP001501920"/>
    </source>
</evidence>
<comment type="similarity">
    <text evidence="2">Belongs to the TGF-beta family. GDNF subfamily.</text>
</comment>
<reference evidence="10" key="2">
    <citation type="submission" date="2025-08" db="UniProtKB">
        <authorList>
            <consortium name="Ensembl"/>
        </authorList>
    </citation>
    <scope>IDENTIFICATION</scope>
</reference>
<name>A0AAR2JSE6_PYGNA</name>
<evidence type="ECO:0000256" key="4">
    <source>
        <dbReference type="ARBA" id="ARBA00022729"/>
    </source>
</evidence>
<dbReference type="Ensembl" id="ENSPNAT00000074206.1">
    <property type="protein sequence ID" value="ENSPNAP00000054948.1"/>
    <property type="gene ID" value="ENSPNAG00000034957.1"/>
</dbReference>
<dbReference type="GO" id="GO:0030116">
    <property type="term" value="F:glial cell-derived neurotrophic factor receptor binding"/>
    <property type="evidence" value="ECO:0007669"/>
    <property type="project" value="InterPro"/>
</dbReference>
<accession>A0AAR2JSE6</accession>
<evidence type="ECO:0000256" key="8">
    <source>
        <dbReference type="SAM" id="MobiDB-lite"/>
    </source>
</evidence>
<comment type="subcellular location">
    <subcellularLocation>
        <location evidence="1">Secreted</location>
    </subcellularLocation>
</comment>
<dbReference type="PANTHER" id="PTHR12173:SF8">
    <property type="entry name" value="PERSEPHIN"/>
    <property type="match status" value="1"/>
</dbReference>
<dbReference type="CDD" id="cd19381">
    <property type="entry name" value="TGF_beta_Artemin"/>
    <property type="match status" value="1"/>
</dbReference>
<evidence type="ECO:0000256" key="7">
    <source>
        <dbReference type="RuleBase" id="RU000354"/>
    </source>
</evidence>
<reference evidence="10 11" key="1">
    <citation type="submission" date="2020-10" db="EMBL/GenBank/DDBJ databases">
        <title>Pygocentrus nattereri (red-bellied piranha) genome, fPygNat1, primary haplotype.</title>
        <authorList>
            <person name="Myers G."/>
            <person name="Meyer A."/>
            <person name="Karagic N."/>
            <person name="Pippel M."/>
            <person name="Winkler S."/>
            <person name="Tracey A."/>
            <person name="Wood J."/>
            <person name="Formenti G."/>
            <person name="Howe K."/>
            <person name="Fedrigo O."/>
            <person name="Jarvis E.D."/>
        </authorList>
    </citation>
    <scope>NUCLEOTIDE SEQUENCE [LARGE SCALE GENOMIC DNA]</scope>
</reference>
<dbReference type="Gene3D" id="2.10.90.10">
    <property type="entry name" value="Cystine-knot cytokines"/>
    <property type="match status" value="1"/>
</dbReference>
<evidence type="ECO:0000256" key="3">
    <source>
        <dbReference type="ARBA" id="ARBA00022525"/>
    </source>
</evidence>
<evidence type="ECO:0000259" key="9">
    <source>
        <dbReference type="PROSITE" id="PS51362"/>
    </source>
</evidence>
<dbReference type="GeneTree" id="ENSGT00950000182993"/>
<dbReference type="InterPro" id="IPR029034">
    <property type="entry name" value="Cystine-knot_cytokine"/>
</dbReference>
<evidence type="ECO:0000313" key="10">
    <source>
        <dbReference type="Ensembl" id="ENSPNAP00000054948.1"/>
    </source>
</evidence>
<feature type="compositionally biased region" description="Basic and acidic residues" evidence="8">
    <location>
        <begin position="7"/>
        <end position="18"/>
    </location>
</feature>
<dbReference type="PROSITE" id="PS51362">
    <property type="entry name" value="TGF_BETA_2"/>
    <property type="match status" value="1"/>
</dbReference>
<dbReference type="GO" id="GO:0048731">
    <property type="term" value="P:system development"/>
    <property type="evidence" value="ECO:0007669"/>
    <property type="project" value="UniProtKB-ARBA"/>
</dbReference>
<dbReference type="GO" id="GO:0030971">
    <property type="term" value="F:receptor tyrosine kinase binding"/>
    <property type="evidence" value="ECO:0007669"/>
    <property type="project" value="InterPro"/>
</dbReference>
<dbReference type="Pfam" id="PF00019">
    <property type="entry name" value="TGF_beta"/>
    <property type="match status" value="1"/>
</dbReference>
<organism evidence="10 11">
    <name type="scientific">Pygocentrus nattereri</name>
    <name type="common">Red-bellied piranha</name>
    <dbReference type="NCBI Taxonomy" id="42514"/>
    <lineage>
        <taxon>Eukaryota</taxon>
        <taxon>Metazoa</taxon>
        <taxon>Chordata</taxon>
        <taxon>Craniata</taxon>
        <taxon>Vertebrata</taxon>
        <taxon>Euteleostomi</taxon>
        <taxon>Actinopterygii</taxon>
        <taxon>Neopterygii</taxon>
        <taxon>Teleostei</taxon>
        <taxon>Ostariophysi</taxon>
        <taxon>Characiformes</taxon>
        <taxon>Characoidei</taxon>
        <taxon>Pygocentrus</taxon>
    </lineage>
</organism>
<keyword evidence="3" id="KW-0964">Secreted</keyword>
<protein>
    <submittedName>
        <fullName evidence="10">Artemin a</fullName>
    </submittedName>
</protein>
<dbReference type="Proteomes" id="UP001501920">
    <property type="component" value="Chromosome 26"/>
</dbReference>
<proteinExistence type="inferred from homology"/>
<dbReference type="GO" id="GO:0005576">
    <property type="term" value="C:extracellular region"/>
    <property type="evidence" value="ECO:0007669"/>
    <property type="project" value="UniProtKB-SubCell"/>
</dbReference>
<feature type="compositionally biased region" description="Basic residues" evidence="8">
    <location>
        <begin position="115"/>
        <end position="129"/>
    </location>
</feature>
<keyword evidence="6" id="KW-1015">Disulfide bond</keyword>
<keyword evidence="4" id="KW-0732">Signal</keyword>
<sequence>MTGEAAGQRDGKGWRNQEHQTAVSTHSHLSYWKVMLLMCVCLLGLVDGLMLTEDSEESHPAALRAEAKMAQNQQHQPRWQSKAAWSDLYDPSLVEEGEEFKSRWQRSPAGSAASGKKRGKDHKSRRRHRDNGDCRLEKKQLRVRDLGLGYDSDEIVLFKYCVGTCEKARKNYDVALKYLMDNGGITEPKVSTQPCCRPTRFETVSFMDARTIWQTIRWLSAANCSCVG</sequence>
<feature type="region of interest" description="Disordered" evidence="8">
    <location>
        <begin position="1"/>
        <end position="20"/>
    </location>
</feature>
<feature type="domain" description="TGF-beta family profile" evidence="9">
    <location>
        <begin position="115"/>
        <end position="227"/>
    </location>
</feature>
<dbReference type="SUPFAM" id="SSF57501">
    <property type="entry name" value="Cystine-knot cytokines"/>
    <property type="match status" value="1"/>
</dbReference>
<evidence type="ECO:0000256" key="6">
    <source>
        <dbReference type="ARBA" id="ARBA00023157"/>
    </source>
</evidence>